<sequence length="179" mass="19867">MTTPRIDPYEVPGRPCSIAAALQVVGDRWSLLAVREVSFGNHRFRQIAKNTGAPTDRLSARLKSLVADGVLERRPLPDEPRHDGYYLTEAGRDLLGVIRELLRWGDRWLTTSPPMQLRHHDHDFTPRPTCAHCGEQVTPGEVHAEVTAEGWTLAGPVVAPDGVHAAHERPGGVTRRRRG</sequence>
<proteinExistence type="predicted"/>
<evidence type="ECO:0000313" key="6">
    <source>
        <dbReference type="Proteomes" id="UP000265765"/>
    </source>
</evidence>
<dbReference type="CDD" id="cd00090">
    <property type="entry name" value="HTH_ARSR"/>
    <property type="match status" value="1"/>
</dbReference>
<dbReference type="RefSeq" id="WP_079075441.1">
    <property type="nucleotide sequence ID" value="NZ_CP032427.1"/>
</dbReference>
<dbReference type="InterPro" id="IPR036390">
    <property type="entry name" value="WH_DNA-bd_sf"/>
</dbReference>
<organism evidence="5 6">
    <name type="scientific">Streptomyces griseorubiginosus</name>
    <dbReference type="NCBI Taxonomy" id="67304"/>
    <lineage>
        <taxon>Bacteria</taxon>
        <taxon>Bacillati</taxon>
        <taxon>Actinomycetota</taxon>
        <taxon>Actinomycetes</taxon>
        <taxon>Kitasatosporales</taxon>
        <taxon>Streptomycetaceae</taxon>
        <taxon>Streptomyces</taxon>
    </lineage>
</organism>
<dbReference type="EMBL" id="CP032427">
    <property type="protein sequence ID" value="AYC36217.1"/>
    <property type="molecule type" value="Genomic_DNA"/>
</dbReference>
<dbReference type="Pfam" id="PF01638">
    <property type="entry name" value="HxlR"/>
    <property type="match status" value="1"/>
</dbReference>
<evidence type="ECO:0000259" key="4">
    <source>
        <dbReference type="PROSITE" id="PS51118"/>
    </source>
</evidence>
<keyword evidence="2" id="KW-0238">DNA-binding</keyword>
<evidence type="ECO:0000256" key="1">
    <source>
        <dbReference type="ARBA" id="ARBA00023015"/>
    </source>
</evidence>
<evidence type="ECO:0000313" key="5">
    <source>
        <dbReference type="EMBL" id="AYC36217.1"/>
    </source>
</evidence>
<dbReference type="InterPro" id="IPR002577">
    <property type="entry name" value="HTH_HxlR"/>
</dbReference>
<dbReference type="Gene3D" id="1.10.10.10">
    <property type="entry name" value="Winged helix-like DNA-binding domain superfamily/Winged helix DNA-binding domain"/>
    <property type="match status" value="1"/>
</dbReference>
<keyword evidence="1" id="KW-0805">Transcription regulation</keyword>
<dbReference type="AlphaFoldDB" id="A0AAI8PKT0"/>
<name>A0AAI8PKT0_9ACTN</name>
<evidence type="ECO:0000256" key="2">
    <source>
        <dbReference type="ARBA" id="ARBA00023125"/>
    </source>
</evidence>
<dbReference type="PANTHER" id="PTHR33204:SF18">
    <property type="entry name" value="TRANSCRIPTIONAL REGULATORY PROTEIN"/>
    <property type="match status" value="1"/>
</dbReference>
<dbReference type="SUPFAM" id="SSF46785">
    <property type="entry name" value="Winged helix' DNA-binding domain"/>
    <property type="match status" value="1"/>
</dbReference>
<protein>
    <submittedName>
        <fullName evidence="5">HTH-type transcriptional regulator</fullName>
    </submittedName>
</protein>
<dbReference type="PANTHER" id="PTHR33204">
    <property type="entry name" value="TRANSCRIPTIONAL REGULATOR, MARR FAMILY"/>
    <property type="match status" value="1"/>
</dbReference>
<dbReference type="InterPro" id="IPR011991">
    <property type="entry name" value="ArsR-like_HTH"/>
</dbReference>
<dbReference type="GeneID" id="91279412"/>
<dbReference type="PROSITE" id="PS51118">
    <property type="entry name" value="HTH_HXLR"/>
    <property type="match status" value="1"/>
</dbReference>
<gene>
    <name evidence="5" type="ORF">DWG14_00425</name>
</gene>
<dbReference type="InterPro" id="IPR036388">
    <property type="entry name" value="WH-like_DNA-bd_sf"/>
</dbReference>
<dbReference type="GO" id="GO:0003677">
    <property type="term" value="F:DNA binding"/>
    <property type="evidence" value="ECO:0007669"/>
    <property type="project" value="UniProtKB-KW"/>
</dbReference>
<evidence type="ECO:0000256" key="3">
    <source>
        <dbReference type="ARBA" id="ARBA00023163"/>
    </source>
</evidence>
<keyword evidence="3" id="KW-0804">Transcription</keyword>
<reference evidence="5 6" key="1">
    <citation type="submission" date="2018-09" db="EMBL/GenBank/DDBJ databases">
        <title>Production of Trimethoprim by Streptomyces sp. 3E-1.</title>
        <authorList>
            <person name="Kang H.J."/>
            <person name="Kim S.B."/>
        </authorList>
    </citation>
    <scope>NUCLEOTIDE SEQUENCE [LARGE SCALE GENOMIC DNA]</scope>
    <source>
        <strain evidence="5 6">3E-1</strain>
    </source>
</reference>
<feature type="domain" description="HTH hxlR-type" evidence="4">
    <location>
        <begin position="16"/>
        <end position="113"/>
    </location>
</feature>
<dbReference type="KEGG" id="sge:DWG14_00425"/>
<dbReference type="Proteomes" id="UP000265765">
    <property type="component" value="Chromosome"/>
</dbReference>
<accession>A0AAI8PKT0</accession>